<proteinExistence type="inferred from homology"/>
<keyword evidence="4" id="KW-0223">Dioxygenase</keyword>
<feature type="compositionally biased region" description="Low complexity" evidence="9">
    <location>
        <begin position="23"/>
        <end position="32"/>
    </location>
</feature>
<evidence type="ECO:0000313" key="10">
    <source>
        <dbReference type="EMBL" id="CAK9237130.1"/>
    </source>
</evidence>
<dbReference type="EMBL" id="OZ019901">
    <property type="protein sequence ID" value="CAK9237130.1"/>
    <property type="molecule type" value="Genomic_DNA"/>
</dbReference>
<evidence type="ECO:0000313" key="11">
    <source>
        <dbReference type="Proteomes" id="UP001497512"/>
    </source>
</evidence>
<gene>
    <name evidence="10" type="ORF">CSSPTR1EN2_LOCUS23530</name>
</gene>
<comment type="cofactor">
    <cofactor evidence="1">
        <name>Fe(2+)</name>
        <dbReference type="ChEBI" id="CHEBI:29033"/>
    </cofactor>
</comment>
<organism evidence="10 11">
    <name type="scientific">Sphagnum troendelagicum</name>
    <dbReference type="NCBI Taxonomy" id="128251"/>
    <lineage>
        <taxon>Eukaryota</taxon>
        <taxon>Viridiplantae</taxon>
        <taxon>Streptophyta</taxon>
        <taxon>Embryophyta</taxon>
        <taxon>Bryophyta</taxon>
        <taxon>Sphagnophytina</taxon>
        <taxon>Sphagnopsida</taxon>
        <taxon>Sphagnales</taxon>
        <taxon>Sphagnaceae</taxon>
        <taxon>Sphagnum</taxon>
    </lineage>
</organism>
<reference evidence="10" key="1">
    <citation type="submission" date="2024-02" db="EMBL/GenBank/DDBJ databases">
        <authorList>
            <consortium name="ELIXIR-Norway"/>
            <consortium name="Elixir Norway"/>
        </authorList>
    </citation>
    <scope>NUCLEOTIDE SEQUENCE</scope>
</reference>
<evidence type="ECO:0000256" key="8">
    <source>
        <dbReference type="ARBA" id="ARBA00048709"/>
    </source>
</evidence>
<dbReference type="EC" id="1.14.99.n4" evidence="7"/>
<evidence type="ECO:0000256" key="7">
    <source>
        <dbReference type="ARBA" id="ARBA00039084"/>
    </source>
</evidence>
<evidence type="ECO:0000256" key="3">
    <source>
        <dbReference type="ARBA" id="ARBA00022723"/>
    </source>
</evidence>
<dbReference type="PANTHER" id="PTHR10543">
    <property type="entry name" value="BETA-CAROTENE DIOXYGENASE"/>
    <property type="match status" value="1"/>
</dbReference>
<dbReference type="PANTHER" id="PTHR10543:SF89">
    <property type="entry name" value="CAROTENOID 9,10(9',10')-CLEAVAGE DIOXYGENASE 1"/>
    <property type="match status" value="1"/>
</dbReference>
<feature type="region of interest" description="Disordered" evidence="9">
    <location>
        <begin position="1"/>
        <end position="41"/>
    </location>
</feature>
<accession>A0ABP0V404</accession>
<feature type="compositionally biased region" description="Polar residues" evidence="9">
    <location>
        <begin position="11"/>
        <end position="22"/>
    </location>
</feature>
<dbReference type="InterPro" id="IPR004294">
    <property type="entry name" value="Carotenoid_Oase"/>
</dbReference>
<keyword evidence="6" id="KW-0408">Iron</keyword>
<dbReference type="Proteomes" id="UP001497512">
    <property type="component" value="Chromosome 9"/>
</dbReference>
<evidence type="ECO:0000256" key="1">
    <source>
        <dbReference type="ARBA" id="ARBA00001954"/>
    </source>
</evidence>
<evidence type="ECO:0000256" key="6">
    <source>
        <dbReference type="ARBA" id="ARBA00023004"/>
    </source>
</evidence>
<keyword evidence="3" id="KW-0479">Metal-binding</keyword>
<evidence type="ECO:0000256" key="9">
    <source>
        <dbReference type="SAM" id="MobiDB-lite"/>
    </source>
</evidence>
<evidence type="ECO:0000256" key="2">
    <source>
        <dbReference type="ARBA" id="ARBA00006787"/>
    </source>
</evidence>
<sequence length="596" mass="66355">MGKLSDGPASSVPQSAATFFSPNNNNKQQQLNGSGGGLSSKTTTSKNLNKFPFGASAAALLCDYLEKILVWMFADSEDPGAGPHAAGKPAGDPHYFLTGSFGPVASETDPASGLTVSGSIPECLNGEFVQVAPNPRFSPVSKYHWYDGFQSLFTLLHGLNIKDGKATYVARFVKTSKLQQEEYYGAAKFVKAGDIYGKKGIAFVLLHNLRIMLGVLDSSNGLGTANTALVYHNNKLLALHEGDKPYIIKVLEDGDLETIGREDYGTLADRFTAHPKIDPVTGEMFGFYWKQMELPYLTYQMFSKEGVLLEPVPITIPECVFIHDFAITENYAIFLDLSLMMNTKFLTEGKNVFTFDPSKEARLGLLPRYAKNESQIRWFTIPPCMIFHTVNAWEEGDEVVLIACRMPTYDFALYAAFNEDKYEDSRPQLYEFKMNLKTSEATQRLLSTLTIEFPRINDNYIGRKQRYAYGSIFDKKMTIVGVAKFDLALEPELNTRDLKIGGNIIGLFVHGDGRRGSEPLFIPRVVDKEIPEDDGYLICFVYDENKGKSETVIIDAKTMASEPVAVVTLPTRVPVGFHSIFVSQEQLNKQRYNSPK</sequence>
<evidence type="ECO:0000256" key="4">
    <source>
        <dbReference type="ARBA" id="ARBA00022964"/>
    </source>
</evidence>
<name>A0ABP0V404_9BRYO</name>
<evidence type="ECO:0000256" key="5">
    <source>
        <dbReference type="ARBA" id="ARBA00023002"/>
    </source>
</evidence>
<dbReference type="Pfam" id="PF03055">
    <property type="entry name" value="RPE65"/>
    <property type="match status" value="1"/>
</dbReference>
<keyword evidence="11" id="KW-1185">Reference proteome</keyword>
<protein>
    <recommendedName>
        <fullName evidence="7">carotenoid 9,10-dioxygenase</fullName>
        <ecNumber evidence="7">1.14.99.n4</ecNumber>
    </recommendedName>
</protein>
<comment type="similarity">
    <text evidence="2">Belongs to the carotenoid oxygenase family.</text>
</comment>
<comment type="catalytic activity">
    <reaction evidence="8">
        <text>all-trans-zeaxanthin + 2 O2 = 4,9-dimethyldodeca-2,4,6,8,10-pentaenedial + 2 (3R)-hydroxy-beta-ionone</text>
        <dbReference type="Rhea" id="RHEA:26393"/>
        <dbReference type="ChEBI" id="CHEBI:15379"/>
        <dbReference type="ChEBI" id="CHEBI:27547"/>
        <dbReference type="ChEBI" id="CHEBI:53171"/>
        <dbReference type="ChEBI" id="CHEBI:53173"/>
        <dbReference type="EC" id="1.14.99.n4"/>
    </reaction>
</comment>
<keyword evidence="5" id="KW-0560">Oxidoreductase</keyword>